<proteinExistence type="predicted"/>
<dbReference type="AlphaFoldDB" id="A0A8C3EFW0"/>
<evidence type="ECO:0000256" key="1">
    <source>
        <dbReference type="ARBA" id="ARBA00022614"/>
    </source>
</evidence>
<sequence>MKLNIVFLLAVVNTGTSNYHPTEGTSCEMANSQAFCHNKDLHQIPHELHPNVNKIDLSGNLIQSIPEMPLSFYASLQCLDLSSNQISFITSGVFAHMTSLLEINLANNNLYELAQNGTEGIGLLPKVEIMDLSHNNLYNGMAEYFIKQAPTLRYLSLADNSLVMISHKMFQGSPSLMEIDLQRNIIMDIEEGAFETLVNLSKLNLSTNSITCISDFNLKQLEILDLSRNSIETFRITKSDDEYSLRCLDLSENKLLHFPVFPQVNKLVTLNLSNNLIQLTAESPYNKMDYRDNEWLDASFHLLDQKRSRNISSLYLSQLVYLDLSYNDIKSIPDGFFESMLSLQTLNISKNCLQAFAVRYDSALISLTVLDLSYNALQSLLLDAGALPNLKEFHIQNNNLQTLQFDIFSSLPRLRLLNLQSNNISLCHTYSKQRLAAEGSGCVSFVNSPTLQYLYLADNMLNILPGHTFYKTPLVVLDLSMNPGLKIELKALSGLEKSLEYLHLHGNSLIELNIDLPCFSHLKHLNLSENQLNWLPKWGSDSPLEVLDLRNNRFSTLEDSNILALENSLKNLYLSGNPLNCCGNIWLSSIIQNKNVQIPNVEHLTCQYIQNFGYREEMHIGNIRPEDCEKEDLKKINLLIILTFVLVLSVLIIGVGSFLCFRRQNFSHQFKA</sequence>
<dbReference type="FunFam" id="3.80.10.10:FF:000226">
    <property type="entry name" value="leucine-rich repeat-containing protein 32 isoform X1"/>
    <property type="match status" value="1"/>
</dbReference>
<dbReference type="Ensembl" id="ENSCMUT00000021674.2">
    <property type="protein sequence ID" value="ENSCMUP00000020183.2"/>
    <property type="gene ID" value="ENSCMUG00000012446.2"/>
</dbReference>
<dbReference type="PANTHER" id="PTHR24369">
    <property type="entry name" value="ANTIGEN BSP, PUTATIVE-RELATED"/>
    <property type="match status" value="1"/>
</dbReference>
<evidence type="ECO:0000313" key="3">
    <source>
        <dbReference type="Ensembl" id="ENSCMUP00000020183.2"/>
    </source>
</evidence>
<keyword evidence="1" id="KW-0433">Leucine-rich repeat</keyword>
<name>A0A8C3EFW0_CORMO</name>
<dbReference type="InterPro" id="IPR003591">
    <property type="entry name" value="Leu-rich_rpt_typical-subtyp"/>
</dbReference>
<dbReference type="GO" id="GO:0005886">
    <property type="term" value="C:plasma membrane"/>
    <property type="evidence" value="ECO:0007669"/>
    <property type="project" value="TreeGrafter"/>
</dbReference>
<accession>A0A8U7M2K5</accession>
<dbReference type="InterPro" id="IPR001611">
    <property type="entry name" value="Leu-rich_rpt"/>
</dbReference>
<dbReference type="RefSeq" id="XP_031954844.1">
    <property type="nucleotide sequence ID" value="XM_032098953.1"/>
</dbReference>
<dbReference type="SMART" id="SM00369">
    <property type="entry name" value="LRR_TYP"/>
    <property type="match status" value="13"/>
</dbReference>
<reference evidence="4" key="1">
    <citation type="submission" date="2019-10" db="EMBL/GenBank/DDBJ databases">
        <title>Corvus moneduloides (New Caledonian crow) genome, bCorMon1, primary haplotype.</title>
        <authorList>
            <person name="Rutz C."/>
            <person name="Fungtammasan C."/>
            <person name="Mountcastle J."/>
            <person name="Formenti G."/>
            <person name="Chow W."/>
            <person name="Howe K."/>
            <person name="Steele M.P."/>
            <person name="Fernandes J."/>
            <person name="Gilbert M.T.P."/>
            <person name="Fedrigo O."/>
            <person name="Jarvis E.D."/>
            <person name="Gemmell N."/>
        </authorList>
    </citation>
    <scope>NUCLEOTIDE SEQUENCE [LARGE SCALE GENOMIC DNA]</scope>
</reference>
<dbReference type="PANTHER" id="PTHR24369:SF213">
    <property type="entry name" value="INSULIN LIKE GROWTH FACTOR BINDING PROTEIN ACID LABILE SUBUNIT"/>
    <property type="match status" value="1"/>
</dbReference>
<dbReference type="Gene3D" id="3.80.10.10">
    <property type="entry name" value="Ribonuclease Inhibitor"/>
    <property type="match status" value="4"/>
</dbReference>
<evidence type="ECO:0000313" key="4">
    <source>
        <dbReference type="Proteomes" id="UP000694553"/>
    </source>
</evidence>
<dbReference type="InterPro" id="IPR032675">
    <property type="entry name" value="LRR_dom_sf"/>
</dbReference>
<dbReference type="OrthoDB" id="8195690at2759"/>
<keyword evidence="4" id="KW-1185">Reference proteome</keyword>
<dbReference type="InterPro" id="IPR050541">
    <property type="entry name" value="LRR_TM_domain-containing"/>
</dbReference>
<accession>A0A8C3EFW0</accession>
<reference evidence="3" key="2">
    <citation type="submission" date="2025-08" db="UniProtKB">
        <authorList>
            <consortium name="Ensembl"/>
        </authorList>
    </citation>
    <scope>IDENTIFICATION</scope>
</reference>
<evidence type="ECO:0000256" key="2">
    <source>
        <dbReference type="ARBA" id="ARBA00022737"/>
    </source>
</evidence>
<reference evidence="3" key="3">
    <citation type="submission" date="2025-09" db="UniProtKB">
        <authorList>
            <consortium name="Ensembl"/>
        </authorList>
    </citation>
    <scope>IDENTIFICATION</scope>
</reference>
<dbReference type="PRINTS" id="PR00019">
    <property type="entry name" value="LEURICHRPT"/>
</dbReference>
<organism evidence="3 4">
    <name type="scientific">Corvus moneduloides</name>
    <name type="common">New Caledonian crow</name>
    <dbReference type="NCBI Taxonomy" id="1196302"/>
    <lineage>
        <taxon>Eukaryota</taxon>
        <taxon>Metazoa</taxon>
        <taxon>Chordata</taxon>
        <taxon>Craniata</taxon>
        <taxon>Vertebrata</taxon>
        <taxon>Euteleostomi</taxon>
        <taxon>Archelosauria</taxon>
        <taxon>Archosauria</taxon>
        <taxon>Dinosauria</taxon>
        <taxon>Saurischia</taxon>
        <taxon>Theropoda</taxon>
        <taxon>Coelurosauria</taxon>
        <taxon>Aves</taxon>
        <taxon>Neognathae</taxon>
        <taxon>Neoaves</taxon>
        <taxon>Telluraves</taxon>
        <taxon>Australaves</taxon>
        <taxon>Passeriformes</taxon>
        <taxon>Corvoidea</taxon>
        <taxon>Corvidae</taxon>
        <taxon>Corvus</taxon>
    </lineage>
</organism>
<keyword evidence="2" id="KW-0677">Repeat</keyword>
<gene>
    <name evidence="3" type="primary">LOC116439440</name>
</gene>
<dbReference type="Proteomes" id="UP000694553">
    <property type="component" value="Unassembled WGS sequence"/>
</dbReference>
<dbReference type="Pfam" id="PF13855">
    <property type="entry name" value="LRR_8"/>
    <property type="match status" value="3"/>
</dbReference>
<dbReference type="GeneID" id="116439440"/>
<dbReference type="OMA" id="SPYNKMD"/>
<dbReference type="PROSITE" id="PS51450">
    <property type="entry name" value="LRR"/>
    <property type="match status" value="5"/>
</dbReference>
<protein>
    <submittedName>
        <fullName evidence="3">Uncharacterized protein</fullName>
    </submittedName>
</protein>
<dbReference type="SUPFAM" id="SSF52058">
    <property type="entry name" value="L domain-like"/>
    <property type="match status" value="2"/>
</dbReference>